<feature type="compositionally biased region" description="Basic and acidic residues" evidence="11">
    <location>
        <begin position="586"/>
        <end position="595"/>
    </location>
</feature>
<dbReference type="Pfam" id="PF03917">
    <property type="entry name" value="GSH_synth_ATP"/>
    <property type="match status" value="1"/>
</dbReference>
<comment type="cofactor">
    <cofactor evidence="1">
        <name>Mg(2+)</name>
        <dbReference type="ChEBI" id="CHEBI:18420"/>
    </cofactor>
</comment>
<evidence type="ECO:0000256" key="3">
    <source>
        <dbReference type="ARBA" id="ARBA00010385"/>
    </source>
</evidence>
<feature type="compositionally biased region" description="Low complexity" evidence="11">
    <location>
        <begin position="642"/>
        <end position="663"/>
    </location>
</feature>
<dbReference type="EC" id="6.3.2.3" evidence="4"/>
<dbReference type="SUPFAM" id="SSF52440">
    <property type="entry name" value="PreATP-grasp domain"/>
    <property type="match status" value="1"/>
</dbReference>
<proteinExistence type="inferred from homology"/>
<dbReference type="GO" id="GO:0043295">
    <property type="term" value="F:glutathione binding"/>
    <property type="evidence" value="ECO:0007669"/>
    <property type="project" value="TreeGrafter"/>
</dbReference>
<feature type="region of interest" description="Disordered" evidence="11">
    <location>
        <begin position="545"/>
        <end position="741"/>
    </location>
</feature>
<dbReference type="PANTHER" id="PTHR11130:SF0">
    <property type="entry name" value="GLUTATHIONE SYNTHETASE"/>
    <property type="match status" value="1"/>
</dbReference>
<name>A0A8H3BL87_9AGAM</name>
<dbReference type="GO" id="GO:0046872">
    <property type="term" value="F:metal ion binding"/>
    <property type="evidence" value="ECO:0007669"/>
    <property type="project" value="UniProtKB-KW"/>
</dbReference>
<feature type="region of interest" description="Disordered" evidence="11">
    <location>
        <begin position="831"/>
        <end position="865"/>
    </location>
</feature>
<feature type="compositionally biased region" description="Polar residues" evidence="11">
    <location>
        <begin position="700"/>
        <end position="717"/>
    </location>
</feature>
<keyword evidence="10" id="KW-0460">Magnesium</keyword>
<dbReference type="EMBL" id="CAJMWZ010002613">
    <property type="protein sequence ID" value="CAE6458728.1"/>
    <property type="molecule type" value="Genomic_DNA"/>
</dbReference>
<evidence type="ECO:0000256" key="7">
    <source>
        <dbReference type="ARBA" id="ARBA00022723"/>
    </source>
</evidence>
<comment type="similarity">
    <text evidence="3">Belongs to the eukaryotic GSH synthase family.</text>
</comment>
<evidence type="ECO:0000256" key="4">
    <source>
        <dbReference type="ARBA" id="ARBA00012214"/>
    </source>
</evidence>
<evidence type="ECO:0000256" key="2">
    <source>
        <dbReference type="ARBA" id="ARBA00004965"/>
    </source>
</evidence>
<dbReference type="InterPro" id="IPR014049">
    <property type="entry name" value="Glutathione_synthase_N_euk"/>
</dbReference>
<reference evidence="13" key="1">
    <citation type="submission" date="2021-01" db="EMBL/GenBank/DDBJ databases">
        <authorList>
            <person name="Kaushik A."/>
        </authorList>
    </citation>
    <scope>NUCLEOTIDE SEQUENCE</scope>
    <source>
        <strain evidence="13">Type strain: AG8-Rh-89/</strain>
    </source>
</reference>
<dbReference type="Gene3D" id="3.30.1490.80">
    <property type="match status" value="1"/>
</dbReference>
<keyword evidence="5" id="KW-0436">Ligase</keyword>
<dbReference type="SUPFAM" id="SSF56059">
    <property type="entry name" value="Glutathione synthetase ATP-binding domain-like"/>
    <property type="match status" value="1"/>
</dbReference>
<dbReference type="GO" id="GO:0004363">
    <property type="term" value="F:glutathione synthase activity"/>
    <property type="evidence" value="ECO:0007669"/>
    <property type="project" value="UniProtKB-EC"/>
</dbReference>
<dbReference type="InterPro" id="IPR014042">
    <property type="entry name" value="Glutathione_synthase_a-hlx"/>
</dbReference>
<evidence type="ECO:0000256" key="9">
    <source>
        <dbReference type="ARBA" id="ARBA00022840"/>
    </source>
</evidence>
<evidence type="ECO:0000256" key="6">
    <source>
        <dbReference type="ARBA" id="ARBA00022684"/>
    </source>
</evidence>
<dbReference type="InterPro" id="IPR005615">
    <property type="entry name" value="Glutathione_synthase"/>
</dbReference>
<dbReference type="InterPro" id="IPR037013">
    <property type="entry name" value="GSH-S_sub-bd_sf"/>
</dbReference>
<dbReference type="UniPathway" id="UPA00142">
    <property type="reaction ID" value="UER00210"/>
</dbReference>
<dbReference type="PANTHER" id="PTHR11130">
    <property type="entry name" value="GLUTATHIONE SYNTHETASE"/>
    <property type="match status" value="1"/>
</dbReference>
<dbReference type="Gene3D" id="1.10.1080.10">
    <property type="entry name" value="Glutathione Synthetase, Chain A, domain 3"/>
    <property type="match status" value="1"/>
</dbReference>
<evidence type="ECO:0000313" key="14">
    <source>
        <dbReference type="Proteomes" id="UP000663850"/>
    </source>
</evidence>
<evidence type="ECO:0000256" key="11">
    <source>
        <dbReference type="SAM" id="MobiDB-lite"/>
    </source>
</evidence>
<dbReference type="Gene3D" id="3.30.470.20">
    <property type="entry name" value="ATP-grasp fold, B domain"/>
    <property type="match status" value="1"/>
</dbReference>
<accession>A0A8H3BL87</accession>
<dbReference type="GO" id="GO:0005829">
    <property type="term" value="C:cytosol"/>
    <property type="evidence" value="ECO:0007669"/>
    <property type="project" value="TreeGrafter"/>
</dbReference>
<feature type="compositionally biased region" description="Polar residues" evidence="11">
    <location>
        <begin position="545"/>
        <end position="559"/>
    </location>
</feature>
<dbReference type="AlphaFoldDB" id="A0A8H3BL87"/>
<dbReference type="Gene3D" id="3.40.50.1760">
    <property type="entry name" value="Glutathione synthase, substrate-binding domain superfamily, eukaryotic"/>
    <property type="match status" value="1"/>
</dbReference>
<gene>
    <name evidence="13" type="ORF">RDB_LOCUS48888</name>
</gene>
<evidence type="ECO:0000256" key="1">
    <source>
        <dbReference type="ARBA" id="ARBA00001946"/>
    </source>
</evidence>
<comment type="pathway">
    <text evidence="2">Sulfur metabolism; glutathione biosynthesis; glutathione from L-cysteine and L-glutamate: step 2/2.</text>
</comment>
<dbReference type="Gene3D" id="3.30.1490.50">
    <property type="match status" value="1"/>
</dbReference>
<keyword evidence="9" id="KW-0067">ATP-binding</keyword>
<comment type="caution">
    <text evidence="13">The sequence shown here is derived from an EMBL/GenBank/DDBJ whole genome shotgun (WGS) entry which is preliminary data.</text>
</comment>
<organism evidence="13 14">
    <name type="scientific">Rhizoctonia solani</name>
    <dbReference type="NCBI Taxonomy" id="456999"/>
    <lineage>
        <taxon>Eukaryota</taxon>
        <taxon>Fungi</taxon>
        <taxon>Dikarya</taxon>
        <taxon>Basidiomycota</taxon>
        <taxon>Agaricomycotina</taxon>
        <taxon>Agaricomycetes</taxon>
        <taxon>Cantharellales</taxon>
        <taxon>Ceratobasidiaceae</taxon>
        <taxon>Rhizoctonia</taxon>
    </lineage>
</organism>
<sequence length="865" mass="95388">MSALPPWPPILDDEQRNELSSLAATWALSHGLVYFPVSPTDRGSAIHAPFALLPSPFPRVLFYRAQALQKAYNVLYSRIALDRPFLDAVMGDNGGVSDVDIFTRELWKAWKSVRDLPNQQSLQLGLFRSDYMLHQDTERELDIKQVEFNTISSSFGPLSHQVSALHKYLAVSTNYFGVSPHLEPSNFPENNTRNGLVEGLSAAHTAYKKPSARILFVVQPNERNMFDQRWLEYELLDKYGIHVIRHTLEALSTTLDDSSNLFVKPSSSSLPPYEISVVYFRATYTPDDFKSPTDWATRVLLEQSRAIKCPSLPLQLAGGKMIQAVLAAPGVLERFIGRTDEEKQWIPQIRNSWMEMWPLASSPQTSAFISSLDTIRISDTTNPQPTAGRSGIERASELYSQLVLKPQREGGGNNVYHDSIPPFLKSLEANLDEARAWIAMRLIQPPKSGNENYLLSAGTAKALKKDTVSELGIFGWSLFGGEGDVRKPSIVESALLSVHKIPAIVAVSGSSPAPRARHYSGPSLPAAARDLRSSASGWHQLRSPDYTSANHTFPRQSVRPNADASVKTRTDRSHTVPAVINIPDSFDFRDRDQNKEPYSAPSHTTTFRPPEIQVTAADRYAPPSPHASYDFTDMDRSRTPLGAPGSSSPSPSSMHRSSSPAMSQLYRSVSPTAGHTPYYPGPQRRDSLLRTSHAPPQRRITPSPNTNSVSPASQITMAESYDFSGTGRPSPTSTHENPEFGASYCISPMPIFTYGGTHGTSPGNTYDSRREVPYDTTQGGTYASTRDNYHTMQEVAYNSACHGGDTYIFHGQETGLTSIIGEMEGYNRDHMPRSLSAPFPSPTATISADGTLDSPYLDPTSPNSF</sequence>
<protein>
    <recommendedName>
        <fullName evidence="4">glutathione synthase</fullName>
        <ecNumber evidence="4">6.3.2.3</ecNumber>
    </recommendedName>
</protein>
<dbReference type="GO" id="GO:0005524">
    <property type="term" value="F:ATP binding"/>
    <property type="evidence" value="ECO:0007669"/>
    <property type="project" value="UniProtKB-KW"/>
</dbReference>
<dbReference type="InterPro" id="IPR016185">
    <property type="entry name" value="PreATP-grasp_dom_sf"/>
</dbReference>
<dbReference type="InterPro" id="IPR004887">
    <property type="entry name" value="GSH_synth_subst-bd"/>
</dbReference>
<keyword evidence="6" id="KW-0317">Glutathione biosynthesis</keyword>
<evidence type="ECO:0000256" key="10">
    <source>
        <dbReference type="ARBA" id="ARBA00022842"/>
    </source>
</evidence>
<dbReference type="Pfam" id="PF03199">
    <property type="entry name" value="GSH_synthase"/>
    <property type="match status" value="1"/>
</dbReference>
<feature type="domain" description="Glutathione synthase substrate-binding" evidence="12">
    <location>
        <begin position="213"/>
        <end position="317"/>
    </location>
</feature>
<evidence type="ECO:0000256" key="5">
    <source>
        <dbReference type="ARBA" id="ARBA00022598"/>
    </source>
</evidence>
<evidence type="ECO:0000259" key="12">
    <source>
        <dbReference type="Pfam" id="PF03199"/>
    </source>
</evidence>
<dbReference type="Proteomes" id="UP000663850">
    <property type="component" value="Unassembled WGS sequence"/>
</dbReference>
<evidence type="ECO:0000313" key="13">
    <source>
        <dbReference type="EMBL" id="CAE6458728.1"/>
    </source>
</evidence>
<evidence type="ECO:0000256" key="8">
    <source>
        <dbReference type="ARBA" id="ARBA00022741"/>
    </source>
</evidence>
<keyword evidence="8" id="KW-0547">Nucleotide-binding</keyword>
<keyword evidence="7" id="KW-0479">Metal-binding</keyword>
<dbReference type="InterPro" id="IPR014709">
    <property type="entry name" value="Glutathione_synthase_C_euk"/>
</dbReference>